<sequence length="286" mass="32108">MVSWPDDARTLFWEQCSAWMSVALYSMCMVVSVVRREVLTTGVLCSLLVFCGTRAFTWALHGLDWFTDLPQIAQHLVFLAPLGPLFTGFCHTASGLFALCQMLPRQRSFRAFHILSTVIIYTMIAVSLVAYALLDYRGDPDLRMVVVGWTNLSLSLVMLSLGVCITVFAWGAYSKIKRYSIDKCMGQIVSNRLVLFTSIGSIGFIGFSLALFIEGVYFIRHEAFMHWIHNEYTQTPPMEALYTVLQVAVCISAVLMRQTRNETERKRAYIRNGCKACTSVAGTGTV</sequence>
<evidence type="ECO:0000313" key="2">
    <source>
        <dbReference type="EMBL" id="GIQ82701.1"/>
    </source>
</evidence>
<feature type="transmembrane region" description="Helical" evidence="1">
    <location>
        <begin position="38"/>
        <end position="60"/>
    </location>
</feature>
<feature type="transmembrane region" description="Helical" evidence="1">
    <location>
        <begin position="111"/>
        <end position="134"/>
    </location>
</feature>
<feature type="transmembrane region" description="Helical" evidence="1">
    <location>
        <begin position="193"/>
        <end position="220"/>
    </location>
</feature>
<evidence type="ECO:0000256" key="1">
    <source>
        <dbReference type="SAM" id="Phobius"/>
    </source>
</evidence>
<gene>
    <name evidence="2" type="ORF">KIPB_003883</name>
    <name evidence="3" type="ORF">KIPB_005704</name>
    <name evidence="4" type="ORF">KIPB_007618</name>
</gene>
<dbReference type="EMBL" id="BDIP01000783">
    <property type="protein sequence ID" value="GIQ82701.1"/>
    <property type="molecule type" value="Genomic_DNA"/>
</dbReference>
<dbReference type="EMBL" id="BDIP01001366">
    <property type="protein sequence ID" value="GIQ84249.1"/>
    <property type="molecule type" value="Genomic_DNA"/>
</dbReference>
<reference evidence="2 5" key="2">
    <citation type="journal article" date="2018" name="PLoS ONE">
        <title>The draft genome of Kipferlia bialata reveals reductive genome evolution in fornicate parasites.</title>
        <authorList>
            <person name="Tanifuji G."/>
            <person name="Takabayashi S."/>
            <person name="Kume K."/>
            <person name="Takagi M."/>
            <person name="Nakayama T."/>
            <person name="Kamikawa R."/>
            <person name="Inagaki Y."/>
            <person name="Hashimoto T."/>
        </authorList>
    </citation>
    <scope>NUCLEOTIDE SEQUENCE [LARGE SCALE GENOMIC DNA]</scope>
    <source>
        <strain evidence="2">NY0173</strain>
    </source>
</reference>
<keyword evidence="1" id="KW-1133">Transmembrane helix</keyword>
<organism evidence="2 5">
    <name type="scientific">Kipferlia bialata</name>
    <dbReference type="NCBI Taxonomy" id="797122"/>
    <lineage>
        <taxon>Eukaryota</taxon>
        <taxon>Metamonada</taxon>
        <taxon>Carpediemonas-like organisms</taxon>
        <taxon>Kipferlia</taxon>
    </lineage>
</organism>
<keyword evidence="5" id="KW-1185">Reference proteome</keyword>
<dbReference type="EMBL" id="BDIP01002183">
    <property type="protein sequence ID" value="GIQ85875.1"/>
    <property type="molecule type" value="Genomic_DNA"/>
</dbReference>
<evidence type="ECO:0000313" key="3">
    <source>
        <dbReference type="EMBL" id="GIQ84249.1"/>
    </source>
</evidence>
<dbReference type="Proteomes" id="UP000265618">
    <property type="component" value="Unassembled WGS sequence"/>
</dbReference>
<keyword evidence="1" id="KW-0472">Membrane</keyword>
<keyword evidence="1" id="KW-0812">Transmembrane</keyword>
<reference evidence="2" key="1">
    <citation type="submission" date="2016-10" db="EMBL/GenBank/DDBJ databases">
        <authorList>
            <person name="Tanifuji G."/>
            <person name="Kume K."/>
            <person name="Nakayama T."/>
            <person name="Takabayashi S."/>
            <person name="Hashimoto T."/>
        </authorList>
    </citation>
    <scope>NUCLEOTIDE SEQUENCE</scope>
    <source>
        <strain evidence="2">NY0173</strain>
    </source>
</reference>
<evidence type="ECO:0000313" key="4">
    <source>
        <dbReference type="EMBL" id="GIQ85875.1"/>
    </source>
</evidence>
<comment type="caution">
    <text evidence="2">The sequence shown here is derived from an EMBL/GenBank/DDBJ whole genome shotgun (WGS) entry which is preliminary data.</text>
</comment>
<accession>A0A9K3CU50</accession>
<dbReference type="AlphaFoldDB" id="A0A9K3CU50"/>
<evidence type="ECO:0000313" key="5">
    <source>
        <dbReference type="Proteomes" id="UP000265618"/>
    </source>
</evidence>
<name>A0A9K3CU50_9EUKA</name>
<protein>
    <submittedName>
        <fullName evidence="2">Uncharacterized protein</fullName>
    </submittedName>
</protein>
<proteinExistence type="predicted"/>
<feature type="transmembrane region" description="Helical" evidence="1">
    <location>
        <begin position="72"/>
        <end position="99"/>
    </location>
</feature>
<feature type="transmembrane region" description="Helical" evidence="1">
    <location>
        <begin position="240"/>
        <end position="257"/>
    </location>
</feature>
<feature type="transmembrane region" description="Helical" evidence="1">
    <location>
        <begin position="12"/>
        <end position="31"/>
    </location>
</feature>
<feature type="transmembrane region" description="Helical" evidence="1">
    <location>
        <begin position="154"/>
        <end position="173"/>
    </location>
</feature>